<evidence type="ECO:0000256" key="2">
    <source>
        <dbReference type="SAM" id="MobiDB-lite"/>
    </source>
</evidence>
<feature type="compositionally biased region" description="Polar residues" evidence="2">
    <location>
        <begin position="52"/>
        <end position="62"/>
    </location>
</feature>
<dbReference type="GO" id="GO:0003723">
    <property type="term" value="F:RNA binding"/>
    <property type="evidence" value="ECO:0007669"/>
    <property type="project" value="UniProtKB-UniRule"/>
</dbReference>
<dbReference type="InterPro" id="IPR050907">
    <property type="entry name" value="SRSF"/>
</dbReference>
<dbReference type="Pfam" id="PF00561">
    <property type="entry name" value="Abhydrolase_1"/>
    <property type="match status" value="1"/>
</dbReference>
<gene>
    <name evidence="4" type="ORF">AB675_6811</name>
</gene>
<dbReference type="RefSeq" id="XP_018003406.1">
    <property type="nucleotide sequence ID" value="XM_018147131.1"/>
</dbReference>
<protein>
    <submittedName>
        <fullName evidence="4">Tripeptidyl aminopeptidase</fullName>
    </submittedName>
</protein>
<dbReference type="InterPro" id="IPR000504">
    <property type="entry name" value="RRM_dom"/>
</dbReference>
<evidence type="ECO:0000313" key="4">
    <source>
        <dbReference type="EMBL" id="KPI43443.1"/>
    </source>
</evidence>
<keyword evidence="1" id="KW-0694">RNA-binding</keyword>
<keyword evidence="4" id="KW-0378">Hydrolase</keyword>
<dbReference type="EMBL" id="LFJN01000005">
    <property type="protein sequence ID" value="KPI43443.1"/>
    <property type="molecule type" value="Genomic_DNA"/>
</dbReference>
<evidence type="ECO:0000259" key="3">
    <source>
        <dbReference type="PROSITE" id="PS50102"/>
    </source>
</evidence>
<dbReference type="Gene3D" id="3.40.50.1820">
    <property type="entry name" value="alpha/beta hydrolase"/>
    <property type="match status" value="1"/>
</dbReference>
<dbReference type="InterPro" id="IPR029058">
    <property type="entry name" value="AB_hydrolase_fold"/>
</dbReference>
<reference evidence="4 5" key="1">
    <citation type="submission" date="2015-06" db="EMBL/GenBank/DDBJ databases">
        <title>Draft genome of the ant-associated black yeast Phialophora attae CBS 131958.</title>
        <authorList>
            <person name="Moreno L.F."/>
            <person name="Stielow B.J."/>
            <person name="de Hoog S."/>
            <person name="Vicente V.A."/>
            <person name="Weiss V.A."/>
            <person name="de Vries M."/>
            <person name="Cruz L.M."/>
            <person name="Souza E.M."/>
        </authorList>
    </citation>
    <scope>NUCLEOTIDE SEQUENCE [LARGE SCALE GENOMIC DNA]</scope>
    <source>
        <strain evidence="4 5">CBS 131958</strain>
    </source>
</reference>
<dbReference type="GO" id="GO:0004177">
    <property type="term" value="F:aminopeptidase activity"/>
    <property type="evidence" value="ECO:0007669"/>
    <property type="project" value="UniProtKB-KW"/>
</dbReference>
<dbReference type="SMART" id="SM00360">
    <property type="entry name" value="RRM"/>
    <property type="match status" value="2"/>
</dbReference>
<dbReference type="InterPro" id="IPR013595">
    <property type="entry name" value="Pept_S33_TAP-like_C"/>
</dbReference>
<feature type="region of interest" description="Disordered" evidence="2">
    <location>
        <begin position="1"/>
        <end position="62"/>
    </location>
</feature>
<dbReference type="Gene3D" id="3.30.70.330">
    <property type="match status" value="2"/>
</dbReference>
<dbReference type="SUPFAM" id="SSF54928">
    <property type="entry name" value="RNA-binding domain, RBD"/>
    <property type="match status" value="2"/>
</dbReference>
<dbReference type="OrthoDB" id="410044at2759"/>
<dbReference type="AlphaFoldDB" id="A0A0N1HV20"/>
<keyword evidence="5" id="KW-1185">Reference proteome</keyword>
<dbReference type="PROSITE" id="PS50102">
    <property type="entry name" value="RRM"/>
    <property type="match status" value="2"/>
</dbReference>
<feature type="domain" description="RRM" evidence="3">
    <location>
        <begin position="317"/>
        <end position="394"/>
    </location>
</feature>
<dbReference type="Pfam" id="PF00076">
    <property type="entry name" value="RRM_1"/>
    <property type="match status" value="2"/>
</dbReference>
<dbReference type="InterPro" id="IPR035979">
    <property type="entry name" value="RBD_domain_sf"/>
</dbReference>
<feature type="compositionally biased region" description="Acidic residues" evidence="2">
    <location>
        <begin position="30"/>
        <end position="42"/>
    </location>
</feature>
<keyword evidence="4" id="KW-0645">Protease</keyword>
<feature type="region of interest" description="Disordered" evidence="2">
    <location>
        <begin position="401"/>
        <end position="467"/>
    </location>
</feature>
<dbReference type="GeneID" id="28739011"/>
<feature type="domain" description="RRM" evidence="3">
    <location>
        <begin position="130"/>
        <end position="208"/>
    </location>
</feature>
<dbReference type="VEuPathDB" id="FungiDB:AB675_6811"/>
<feature type="compositionally biased region" description="Low complexity" evidence="2">
    <location>
        <begin position="1210"/>
        <end position="1223"/>
    </location>
</feature>
<organism evidence="4 5">
    <name type="scientific">Cyphellophora attinorum</name>
    <dbReference type="NCBI Taxonomy" id="1664694"/>
    <lineage>
        <taxon>Eukaryota</taxon>
        <taxon>Fungi</taxon>
        <taxon>Dikarya</taxon>
        <taxon>Ascomycota</taxon>
        <taxon>Pezizomycotina</taxon>
        <taxon>Eurotiomycetes</taxon>
        <taxon>Chaetothyriomycetidae</taxon>
        <taxon>Chaetothyriales</taxon>
        <taxon>Cyphellophoraceae</taxon>
        <taxon>Cyphellophora</taxon>
    </lineage>
</organism>
<sequence>MEANDVADAVGGLSISEDRDRQGAPIHQEDETEYFSDSDDSSETIRPGPKLTSMSKSKSADTLRSGAMLNDDVFTNAATSNAEPSQSNAVVLQGDQSIDTTGNVQHFHPRADRGNEINEYNAQGQLPPEAAIFCANLSNHLPPDQLAQHVHRAFDTYGKCYVSVKYDKHQNPYAVIQYEDPAAARDALRTGNYTMIDGRQIRLEQSKGDRAVIITLMDNGGNVSEHEARDVLSRFGEIETIMSTDMIPGRPTSLPRGQYVRFAFFLDCRDALRRLHEFSPNYRIQLAAGLEPKRRIGGAGSEIYTSLGPARNNTDSKSIYVGNLPEDCTDTDVHTAFARFGVVENINLVRKTYPGGALNCFAFVEFSSPADADTAYQTEMWIKNNKLRIEPKEYTARRNQRMAFESPPGNRFPTTPPSQRRIGSGGWRRETNVHSPGWRRGDDNYQSPGWRRGDDNFQSPPPRPKFQISPAASAALQERLADNNHHNNSVTAPSTHDPTPPMMMSPPRYDPFDYGPGYHHGSPDAYRPHFEGPVSQYGGGYYHGYQGGPVHAPPGDIRQGEGGYADPGYTGAAQYGGPPPPPPRYPPYNDTTIFKLPFRSGDMTIHTLSGLSLVLFLSFAGAQICPSGYAPASGSPPPSEKAITWEACGTEDEPRLECALLDVPLDWTDPNAGTLPLPLVRLPASDPNPRNRSIIFNPGGPGSSGIAQFVKGGGGGLANDTGHDFHYVSFDPRGVGLNIPYLCPDVGQNSTDPSESDFVAPSYIPPISIIPDTDEWFEAQYENNLATGKSCASGTYEQLGELIGTAFVARDVNAIAEALGEDGLIRYWGFSYGTLLGSTIAFMFPEKVDRIVLDGNINPTDYYIGLGAEAVANFDAAIEYFFISCAEAGPEICALAEEGKSGQDLLDQILGFYNTIRDQGITLNATDSESVLTYQDIGAVLGDITKSGRSVWAESAAGLAALYNSQAPLLSNAEKRQTPSPAPFDPTLADDPKSAVLSAITCGDASLDFGTVDGDTFRSYQELYQQYSKYGYESLLGIIQACATWQVAAKEQYKGPFENIETRTPILFVNGPYDPVTPLVSAQNSSHGFLGSAVLQHTGTGHCSSADPSLEVNAKVKSYFQTGELPDVSTIAQPNILPFEDLRSPGSGSLAKRSPEELEEIAVLEAASQRFHRRVEAVDYPPMLMEAKRNALDMLRKRASTSARAVPSVSCTPIEPTSSPTSTGEAQGNSTAESLGVALRTASASTAVVVGMICLVLL</sequence>
<feature type="compositionally biased region" description="Polar residues" evidence="2">
    <location>
        <begin position="486"/>
        <end position="497"/>
    </location>
</feature>
<feature type="region of interest" description="Disordered" evidence="2">
    <location>
        <begin position="484"/>
        <end position="508"/>
    </location>
</feature>
<dbReference type="Proteomes" id="UP000038010">
    <property type="component" value="Unassembled WGS sequence"/>
</dbReference>
<dbReference type="SUPFAM" id="SSF53474">
    <property type="entry name" value="alpha/beta-Hydrolases"/>
    <property type="match status" value="1"/>
</dbReference>
<dbReference type="InterPro" id="IPR000073">
    <property type="entry name" value="AB_hydrolase_1"/>
</dbReference>
<comment type="caution">
    <text evidence="4">The sequence shown here is derived from an EMBL/GenBank/DDBJ whole genome shotgun (WGS) entry which is preliminary data.</text>
</comment>
<feature type="region of interest" description="Disordered" evidence="2">
    <location>
        <begin position="1205"/>
        <end position="1229"/>
    </location>
</feature>
<dbReference type="Pfam" id="PF08386">
    <property type="entry name" value="Abhydrolase_4"/>
    <property type="match status" value="1"/>
</dbReference>
<dbReference type="CDD" id="cd00590">
    <property type="entry name" value="RRM_SF"/>
    <property type="match status" value="1"/>
</dbReference>
<accession>A0A0N1HV20</accession>
<keyword evidence="4" id="KW-0031">Aminopeptidase</keyword>
<dbReference type="PANTHER" id="PTHR23147">
    <property type="entry name" value="SERINE/ARGININE RICH SPLICING FACTOR"/>
    <property type="match status" value="1"/>
</dbReference>
<name>A0A0N1HV20_9EURO</name>
<dbReference type="InterPro" id="IPR012677">
    <property type="entry name" value="Nucleotide-bd_a/b_plait_sf"/>
</dbReference>
<proteinExistence type="predicted"/>
<evidence type="ECO:0000256" key="1">
    <source>
        <dbReference type="PROSITE-ProRule" id="PRU00176"/>
    </source>
</evidence>
<evidence type="ECO:0000313" key="5">
    <source>
        <dbReference type="Proteomes" id="UP000038010"/>
    </source>
</evidence>
<dbReference type="STRING" id="1664694.A0A0N1HV20"/>